<keyword evidence="2" id="KW-1185">Reference proteome</keyword>
<organism evidence="1 2">
    <name type="scientific">Thelohanellus kitauei</name>
    <name type="common">Myxosporean</name>
    <dbReference type="NCBI Taxonomy" id="669202"/>
    <lineage>
        <taxon>Eukaryota</taxon>
        <taxon>Metazoa</taxon>
        <taxon>Cnidaria</taxon>
        <taxon>Myxozoa</taxon>
        <taxon>Myxosporea</taxon>
        <taxon>Bivalvulida</taxon>
        <taxon>Platysporina</taxon>
        <taxon>Myxobolidae</taxon>
        <taxon>Thelohanellus</taxon>
    </lineage>
</organism>
<dbReference type="EMBL" id="JWZT01003622">
    <property type="protein sequence ID" value="KII66066.1"/>
    <property type="molecule type" value="Genomic_DNA"/>
</dbReference>
<evidence type="ECO:0008006" key="3">
    <source>
        <dbReference type="Google" id="ProtNLM"/>
    </source>
</evidence>
<accession>A0A0C2MFW4</accession>
<reference evidence="1 2" key="1">
    <citation type="journal article" date="2014" name="Genome Biol. Evol.">
        <title>The genome of the myxosporean Thelohanellus kitauei shows adaptations to nutrient acquisition within its fish host.</title>
        <authorList>
            <person name="Yang Y."/>
            <person name="Xiong J."/>
            <person name="Zhou Z."/>
            <person name="Huo F."/>
            <person name="Miao W."/>
            <person name="Ran C."/>
            <person name="Liu Y."/>
            <person name="Zhang J."/>
            <person name="Feng J."/>
            <person name="Wang M."/>
            <person name="Wang M."/>
            <person name="Wang L."/>
            <person name="Yao B."/>
        </authorList>
    </citation>
    <scope>NUCLEOTIDE SEQUENCE [LARGE SCALE GENOMIC DNA]</scope>
    <source>
        <strain evidence="1">Wuqing</strain>
    </source>
</reference>
<evidence type="ECO:0000313" key="1">
    <source>
        <dbReference type="EMBL" id="KII66066.1"/>
    </source>
</evidence>
<dbReference type="AlphaFoldDB" id="A0A0C2MFW4"/>
<protein>
    <recommendedName>
        <fullName evidence="3">Dipeptidylpeptidase IV N-terminal domain-containing protein</fullName>
    </recommendedName>
</protein>
<proteinExistence type="predicted"/>
<comment type="caution">
    <text evidence="1">The sequence shown here is derived from an EMBL/GenBank/DDBJ whole genome shotgun (WGS) entry which is preliminary data.</text>
</comment>
<dbReference type="Proteomes" id="UP000031668">
    <property type="component" value="Unassembled WGS sequence"/>
</dbReference>
<name>A0A0C2MFW4_THEKT</name>
<gene>
    <name evidence="1" type="ORF">RF11_10172</name>
</gene>
<evidence type="ECO:0000313" key="2">
    <source>
        <dbReference type="Proteomes" id="UP000031668"/>
    </source>
</evidence>
<sequence length="149" mass="17307">MVMKYKWVPSSRDIVYLTSEKKLTVLNVESNSTYVDLSNVEDYMTAQNKILIIQTVVGEKHLNLSIFDAEKKKTYLAEFPVNLKIQQVRVFDFAFDIYYVIAVDDSSNACLWSPTNKQFGFVRKACYHASVNVKTESSFYINRQVEHVR</sequence>